<keyword evidence="2" id="KW-1185">Reference proteome</keyword>
<reference evidence="1" key="1">
    <citation type="submission" date="2020-10" db="EMBL/GenBank/DDBJ databases">
        <title>Genomic Encyclopedia of Type Strains, Phase IV (KMG-IV): sequencing the most valuable type-strain genomes for metagenomic binning, comparative biology and taxonomic classification.</title>
        <authorList>
            <person name="Goeker M."/>
        </authorList>
    </citation>
    <scope>NUCLEOTIDE SEQUENCE</scope>
    <source>
        <strain evidence="1">DSM 13886</strain>
    </source>
</reference>
<dbReference type="EMBL" id="JADBEL010000002">
    <property type="protein sequence ID" value="MBE1553365.1"/>
    <property type="molecule type" value="Genomic_DNA"/>
</dbReference>
<gene>
    <name evidence="1" type="ORF">H4683_000439</name>
</gene>
<accession>A0A927RBG7</accession>
<dbReference type="AlphaFoldDB" id="A0A927RBG7"/>
<evidence type="ECO:0000313" key="1">
    <source>
        <dbReference type="EMBL" id="MBE1553365.1"/>
    </source>
</evidence>
<comment type="caution">
    <text evidence="1">The sequence shown here is derived from an EMBL/GenBank/DDBJ whole genome shotgun (WGS) entry which is preliminary data.</text>
</comment>
<proteinExistence type="predicted"/>
<dbReference type="Proteomes" id="UP000658225">
    <property type="component" value="Unassembled WGS sequence"/>
</dbReference>
<dbReference type="RefSeq" id="WP_192597193.1">
    <property type="nucleotide sequence ID" value="NZ_JADBEL010000002.1"/>
</dbReference>
<protein>
    <submittedName>
        <fullName evidence="1">Uncharacterized protein</fullName>
    </submittedName>
</protein>
<evidence type="ECO:0000313" key="2">
    <source>
        <dbReference type="Proteomes" id="UP000658225"/>
    </source>
</evidence>
<name>A0A927RBG7_9BACL</name>
<organism evidence="1 2">
    <name type="scientific">Sporosarcina limicola</name>
    <dbReference type="NCBI Taxonomy" id="34101"/>
    <lineage>
        <taxon>Bacteria</taxon>
        <taxon>Bacillati</taxon>
        <taxon>Bacillota</taxon>
        <taxon>Bacilli</taxon>
        <taxon>Bacillales</taxon>
        <taxon>Caryophanaceae</taxon>
        <taxon>Sporosarcina</taxon>
    </lineage>
</organism>
<sequence length="82" mass="9460">MKWQEVREIFPDQYVLLSILDSHSTKNKKIVDEVALIRPIEGAEEATKALMNAEKNTIVYHTKNEQIVVEIRRPSALRGSIR</sequence>